<proteinExistence type="predicted"/>
<evidence type="ECO:0000313" key="8">
    <source>
        <dbReference type="Proteomes" id="UP001141629"/>
    </source>
</evidence>
<name>A0A9X2YZX2_9MYCO</name>
<gene>
    <name evidence="7" type="ORF">H7K45_08135</name>
</gene>
<comment type="subcellular location">
    <subcellularLocation>
        <location evidence="1">Cell membrane</location>
        <topology evidence="1">Lipid-anchor</topology>
    </subcellularLocation>
</comment>
<evidence type="ECO:0000313" key="7">
    <source>
        <dbReference type="EMBL" id="MCV7420506.1"/>
    </source>
</evidence>
<keyword evidence="3" id="KW-0732">Signal</keyword>
<reference evidence="7" key="2">
    <citation type="journal article" date="2022" name="BMC Genomics">
        <title>Comparative genome analysis of mycobacteria focusing on tRNA and non-coding RNA.</title>
        <authorList>
            <person name="Behra P.R.K."/>
            <person name="Pettersson B.M.F."/>
            <person name="Ramesh M."/>
            <person name="Das S."/>
            <person name="Dasgupta S."/>
            <person name="Kirsebom L.A."/>
        </authorList>
    </citation>
    <scope>NUCLEOTIDE SEQUENCE</scope>
    <source>
        <strain evidence="7">DSM 44838</strain>
    </source>
</reference>
<dbReference type="Proteomes" id="UP001141629">
    <property type="component" value="Unassembled WGS sequence"/>
</dbReference>
<sequence>MSQPDPPTPTTTAAQALDQLKSLPSLEDTKTQLQGVVDEIKDAANRVVPDLGWQTLHGETAGNCQAPFEQTDGKRLFLPDEVAPGADVSEEDWAAILSAARAAAAKLDATDVQVMQDGPRNHDVGFYGPTGIFVKVGYQGNLTIASYTGCRLPNSAK</sequence>
<evidence type="ECO:0000256" key="6">
    <source>
        <dbReference type="ARBA" id="ARBA00023288"/>
    </source>
</evidence>
<dbReference type="Pfam" id="PF16708">
    <property type="entry name" value="LppA"/>
    <property type="match status" value="1"/>
</dbReference>
<keyword evidence="2" id="KW-1003">Cell membrane</keyword>
<organism evidence="7 8">
    <name type="scientific">Mycobacterium yunnanensis</name>
    <dbReference type="NCBI Taxonomy" id="368477"/>
    <lineage>
        <taxon>Bacteria</taxon>
        <taxon>Bacillati</taxon>
        <taxon>Actinomycetota</taxon>
        <taxon>Actinomycetes</taxon>
        <taxon>Mycobacteriales</taxon>
        <taxon>Mycobacteriaceae</taxon>
        <taxon>Mycobacterium</taxon>
    </lineage>
</organism>
<dbReference type="AlphaFoldDB" id="A0A9X2YZX2"/>
<dbReference type="Gene3D" id="3.30.2030.20">
    <property type="match status" value="1"/>
</dbReference>
<dbReference type="InterPro" id="IPR032018">
    <property type="entry name" value="LppA/LppB/LprP"/>
</dbReference>
<keyword evidence="6" id="KW-0449">Lipoprotein</keyword>
<evidence type="ECO:0000256" key="3">
    <source>
        <dbReference type="ARBA" id="ARBA00022729"/>
    </source>
</evidence>
<evidence type="ECO:0000256" key="4">
    <source>
        <dbReference type="ARBA" id="ARBA00023136"/>
    </source>
</evidence>
<dbReference type="GO" id="GO:0005886">
    <property type="term" value="C:plasma membrane"/>
    <property type="evidence" value="ECO:0007669"/>
    <property type="project" value="UniProtKB-SubCell"/>
</dbReference>
<keyword evidence="8" id="KW-1185">Reference proteome</keyword>
<accession>A0A9X2YZX2</accession>
<dbReference type="EMBL" id="JACKVK010000005">
    <property type="protein sequence ID" value="MCV7420506.1"/>
    <property type="molecule type" value="Genomic_DNA"/>
</dbReference>
<reference evidence="7" key="1">
    <citation type="submission" date="2020-07" db="EMBL/GenBank/DDBJ databases">
        <authorList>
            <person name="Pettersson B.M.F."/>
            <person name="Behra P.R.K."/>
            <person name="Ramesh M."/>
            <person name="Das S."/>
            <person name="Dasgupta S."/>
            <person name="Kirsebom L.A."/>
        </authorList>
    </citation>
    <scope>NUCLEOTIDE SEQUENCE</scope>
    <source>
        <strain evidence="7">DSM 44838</strain>
    </source>
</reference>
<keyword evidence="5" id="KW-0564">Palmitate</keyword>
<keyword evidence="4" id="KW-0472">Membrane</keyword>
<evidence type="ECO:0000256" key="5">
    <source>
        <dbReference type="ARBA" id="ARBA00023139"/>
    </source>
</evidence>
<comment type="caution">
    <text evidence="7">The sequence shown here is derived from an EMBL/GenBank/DDBJ whole genome shotgun (WGS) entry which is preliminary data.</text>
</comment>
<evidence type="ECO:0000256" key="1">
    <source>
        <dbReference type="ARBA" id="ARBA00004193"/>
    </source>
</evidence>
<protein>
    <recommendedName>
        <fullName evidence="9">Lipoprotein LppV</fullName>
    </recommendedName>
</protein>
<evidence type="ECO:0000256" key="2">
    <source>
        <dbReference type="ARBA" id="ARBA00022475"/>
    </source>
</evidence>
<evidence type="ECO:0008006" key="9">
    <source>
        <dbReference type="Google" id="ProtNLM"/>
    </source>
</evidence>